<dbReference type="PROSITE" id="PS50850">
    <property type="entry name" value="MFS"/>
    <property type="match status" value="1"/>
</dbReference>
<dbReference type="InterPro" id="IPR003663">
    <property type="entry name" value="Sugar/inositol_transpt"/>
</dbReference>
<dbReference type="InterPro" id="IPR036259">
    <property type="entry name" value="MFS_trans_sf"/>
</dbReference>
<comment type="similarity">
    <text evidence="2 9">Belongs to the major facilitator superfamily. Sugar transporter (TC 2.A.1.1) family.</text>
</comment>
<feature type="transmembrane region" description="Helical" evidence="10">
    <location>
        <begin position="21"/>
        <end position="42"/>
    </location>
</feature>
<feature type="transmembrane region" description="Helical" evidence="10">
    <location>
        <begin position="263"/>
        <end position="285"/>
    </location>
</feature>
<feature type="transmembrane region" description="Helical" evidence="10">
    <location>
        <begin position="180"/>
        <end position="200"/>
    </location>
</feature>
<evidence type="ECO:0000313" key="13">
    <source>
        <dbReference type="Proteomes" id="UP000535890"/>
    </source>
</evidence>
<keyword evidence="8 10" id="KW-0472">Membrane</keyword>
<dbReference type="Proteomes" id="UP000535890">
    <property type="component" value="Unassembled WGS sequence"/>
</dbReference>
<comment type="subcellular location">
    <subcellularLocation>
        <location evidence="1">Cell membrane</location>
        <topology evidence="1">Multi-pass membrane protein</topology>
    </subcellularLocation>
</comment>
<feature type="transmembrane region" description="Helical" evidence="10">
    <location>
        <begin position="154"/>
        <end position="174"/>
    </location>
</feature>
<dbReference type="PRINTS" id="PR00171">
    <property type="entry name" value="SUGRTRNSPORT"/>
</dbReference>
<keyword evidence="7 10" id="KW-1133">Transmembrane helix</keyword>
<evidence type="ECO:0000313" key="12">
    <source>
        <dbReference type="EMBL" id="NYD37130.1"/>
    </source>
</evidence>
<comment type="caution">
    <text evidence="12">The sequence shown here is derived from an EMBL/GenBank/DDBJ whole genome shotgun (WGS) entry which is preliminary data.</text>
</comment>
<dbReference type="PROSITE" id="PS00217">
    <property type="entry name" value="SUGAR_TRANSPORT_2"/>
    <property type="match status" value="1"/>
</dbReference>
<evidence type="ECO:0000256" key="1">
    <source>
        <dbReference type="ARBA" id="ARBA00004651"/>
    </source>
</evidence>
<evidence type="ECO:0000259" key="11">
    <source>
        <dbReference type="PROSITE" id="PS50850"/>
    </source>
</evidence>
<feature type="transmembrane region" description="Helical" evidence="10">
    <location>
        <begin position="358"/>
        <end position="384"/>
    </location>
</feature>
<evidence type="ECO:0000256" key="10">
    <source>
        <dbReference type="SAM" id="Phobius"/>
    </source>
</evidence>
<feature type="transmembrane region" description="Helical" evidence="10">
    <location>
        <begin position="422"/>
        <end position="443"/>
    </location>
</feature>
<dbReference type="PANTHER" id="PTHR48020:SF12">
    <property type="entry name" value="PROTON MYO-INOSITOL COTRANSPORTER"/>
    <property type="match status" value="1"/>
</dbReference>
<dbReference type="SUPFAM" id="SSF103473">
    <property type="entry name" value="MFS general substrate transporter"/>
    <property type="match status" value="1"/>
</dbReference>
<dbReference type="GO" id="GO:0022857">
    <property type="term" value="F:transmembrane transporter activity"/>
    <property type="evidence" value="ECO:0007669"/>
    <property type="project" value="InterPro"/>
</dbReference>
<keyword evidence="6 10" id="KW-0812">Transmembrane</keyword>
<feature type="transmembrane region" description="Helical" evidence="10">
    <location>
        <begin position="329"/>
        <end position="352"/>
    </location>
</feature>
<feature type="transmembrane region" description="Helical" evidence="10">
    <location>
        <begin position="297"/>
        <end position="322"/>
    </location>
</feature>
<accession>A0A7Y9DX66</accession>
<dbReference type="GO" id="GO:0005886">
    <property type="term" value="C:plasma membrane"/>
    <property type="evidence" value="ECO:0007669"/>
    <property type="project" value="UniProtKB-SubCell"/>
</dbReference>
<evidence type="ECO:0000256" key="6">
    <source>
        <dbReference type="ARBA" id="ARBA00022692"/>
    </source>
</evidence>
<evidence type="ECO:0000256" key="8">
    <source>
        <dbReference type="ARBA" id="ARBA00023136"/>
    </source>
</evidence>
<evidence type="ECO:0000256" key="5">
    <source>
        <dbReference type="ARBA" id="ARBA00022597"/>
    </source>
</evidence>
<protein>
    <submittedName>
        <fullName evidence="12">Sugar porter (SP) family MFS transporter</fullName>
    </submittedName>
</protein>
<dbReference type="InterPro" id="IPR005829">
    <property type="entry name" value="Sugar_transporter_CS"/>
</dbReference>
<evidence type="ECO:0000256" key="3">
    <source>
        <dbReference type="ARBA" id="ARBA00022448"/>
    </source>
</evidence>
<keyword evidence="5" id="KW-0762">Sugar transport</keyword>
<dbReference type="InterPro" id="IPR020846">
    <property type="entry name" value="MFS_dom"/>
</dbReference>
<keyword evidence="4" id="KW-1003">Cell membrane</keyword>
<dbReference type="EMBL" id="JACCBN010000001">
    <property type="protein sequence ID" value="NYD37130.1"/>
    <property type="molecule type" value="Genomic_DNA"/>
</dbReference>
<dbReference type="InterPro" id="IPR050814">
    <property type="entry name" value="Myo-inositol_Transporter"/>
</dbReference>
<dbReference type="FunFam" id="1.20.1250.20:FF:000218">
    <property type="entry name" value="facilitated trehalose transporter Tret1"/>
    <property type="match status" value="1"/>
</dbReference>
<evidence type="ECO:0000256" key="4">
    <source>
        <dbReference type="ARBA" id="ARBA00022475"/>
    </source>
</evidence>
<evidence type="ECO:0000256" key="2">
    <source>
        <dbReference type="ARBA" id="ARBA00010992"/>
    </source>
</evidence>
<dbReference type="AlphaFoldDB" id="A0A7Y9DX66"/>
<reference evidence="12 13" key="1">
    <citation type="submission" date="2020-07" db="EMBL/GenBank/DDBJ databases">
        <title>Sequencing the genomes of 1000 actinobacteria strains.</title>
        <authorList>
            <person name="Klenk H.-P."/>
        </authorList>
    </citation>
    <scope>NUCLEOTIDE SEQUENCE [LARGE SCALE GENOMIC DNA]</scope>
    <source>
        <strain evidence="12 13">DSM 45772</strain>
    </source>
</reference>
<evidence type="ECO:0000256" key="9">
    <source>
        <dbReference type="RuleBase" id="RU003346"/>
    </source>
</evidence>
<organism evidence="12 13">
    <name type="scientific">Actinomycetospora corticicola</name>
    <dbReference type="NCBI Taxonomy" id="663602"/>
    <lineage>
        <taxon>Bacteria</taxon>
        <taxon>Bacillati</taxon>
        <taxon>Actinomycetota</taxon>
        <taxon>Actinomycetes</taxon>
        <taxon>Pseudonocardiales</taxon>
        <taxon>Pseudonocardiaceae</taxon>
        <taxon>Actinomycetospora</taxon>
    </lineage>
</organism>
<dbReference type="Gene3D" id="1.20.1250.20">
    <property type="entry name" value="MFS general substrate transporter like domains"/>
    <property type="match status" value="1"/>
</dbReference>
<feature type="transmembrane region" description="Helical" evidence="10">
    <location>
        <begin position="117"/>
        <end position="142"/>
    </location>
</feature>
<feature type="transmembrane region" description="Helical" evidence="10">
    <location>
        <begin position="396"/>
        <end position="416"/>
    </location>
</feature>
<dbReference type="PANTHER" id="PTHR48020">
    <property type="entry name" value="PROTON MYO-INOSITOL COTRANSPORTER"/>
    <property type="match status" value="1"/>
</dbReference>
<dbReference type="NCBIfam" id="TIGR00879">
    <property type="entry name" value="SP"/>
    <property type="match status" value="1"/>
</dbReference>
<keyword evidence="13" id="KW-1185">Reference proteome</keyword>
<dbReference type="Pfam" id="PF00083">
    <property type="entry name" value="Sugar_tr"/>
    <property type="match status" value="1"/>
</dbReference>
<gene>
    <name evidence="12" type="ORF">BJ983_003232</name>
</gene>
<keyword evidence="3 9" id="KW-0813">Transport</keyword>
<dbReference type="InterPro" id="IPR005828">
    <property type="entry name" value="MFS_sugar_transport-like"/>
</dbReference>
<proteinExistence type="inferred from homology"/>
<name>A0A7Y9DX66_9PSEU</name>
<feature type="transmembrane region" description="Helical" evidence="10">
    <location>
        <begin position="91"/>
        <end position="111"/>
    </location>
</feature>
<dbReference type="RefSeq" id="WP_179794714.1">
    <property type="nucleotide sequence ID" value="NZ_BAABHP010000014.1"/>
</dbReference>
<feature type="domain" description="Major facilitator superfamily (MFS) profile" evidence="11">
    <location>
        <begin position="24"/>
        <end position="451"/>
    </location>
</feature>
<sequence length="467" mass="49389">MSDDTVAPDVTTGRGPRVSRLGVVAVVASFGGLLFGYDTGVINGALDPLGRDLGLTPGTEGVVVSLLVVGAAFGALLGGRVSDRHGRRRALLVLAVVFIVGTLGCVVSPTWEVLAASRFVLGLAVGGASATVPVYLAEVAPAERRGGLVTRNEVMIVSGQFAAFVVNAAIFTVWGDVEGIWRAMLLVAVLPAIALLLGMLRMPESPRWLLAQGRDDEALGVLRTIRPPDRAATELEEVRRFAAEDATRSAAPVDLSARWVRRLIAVGAGLGVFQQFTGINSVMYYGTQLLGDVGFSANASIVANTLNGLFSVLGITVGILLINRIDRRVMLLAGFTLTTTFHLLIGLSAALLPPGPGQAWAVLVFVVAFVFCMQGTLGPLTWLILSEIFPLSIRSVAIGISVFVLWIANAIVALVFPPLIEAIGIAPTFFVFVVLGLAALVFAHRYVPETRGRSLEELERRFRAAAT</sequence>
<feature type="transmembrane region" description="Helical" evidence="10">
    <location>
        <begin position="62"/>
        <end position="79"/>
    </location>
</feature>
<evidence type="ECO:0000256" key="7">
    <source>
        <dbReference type="ARBA" id="ARBA00022989"/>
    </source>
</evidence>